<dbReference type="Gramene" id="PGSC0003DMT400095413">
    <property type="protein sequence ID" value="PGSC0003DMT400095413"/>
    <property type="gene ID" value="PGSC0003DMG400044984"/>
</dbReference>
<evidence type="ECO:0000313" key="3">
    <source>
        <dbReference type="Proteomes" id="UP000011115"/>
    </source>
</evidence>
<feature type="compositionally biased region" description="Basic and acidic residues" evidence="1">
    <location>
        <begin position="93"/>
        <end position="115"/>
    </location>
</feature>
<dbReference type="InParanoid" id="M1DW91"/>
<accession>M1DW91</accession>
<sequence>MIVQLVIQTSLTETSMAGPSGASDADVYGLRNKARTLICKKESELKNEENSSVPRPEGKNQVGEIKEQSTDRRGIPRCIVGSPKIIDLEDDEGQGKKGDGNDQREARQVDRRDRLIVPSGSS</sequence>
<name>M1DW91_SOLTU</name>
<proteinExistence type="predicted"/>
<protein>
    <submittedName>
        <fullName evidence="2">Uncharacterized protein</fullName>
    </submittedName>
</protein>
<feature type="compositionally biased region" description="Basic and acidic residues" evidence="1">
    <location>
        <begin position="64"/>
        <end position="74"/>
    </location>
</feature>
<organism evidence="2 3">
    <name type="scientific">Solanum tuberosum</name>
    <name type="common">Potato</name>
    <dbReference type="NCBI Taxonomy" id="4113"/>
    <lineage>
        <taxon>Eukaryota</taxon>
        <taxon>Viridiplantae</taxon>
        <taxon>Streptophyta</taxon>
        <taxon>Embryophyta</taxon>
        <taxon>Tracheophyta</taxon>
        <taxon>Spermatophyta</taxon>
        <taxon>Magnoliopsida</taxon>
        <taxon>eudicotyledons</taxon>
        <taxon>Gunneridae</taxon>
        <taxon>Pentapetalae</taxon>
        <taxon>asterids</taxon>
        <taxon>lamiids</taxon>
        <taxon>Solanales</taxon>
        <taxon>Solanaceae</taxon>
        <taxon>Solanoideae</taxon>
        <taxon>Solaneae</taxon>
        <taxon>Solanum</taxon>
    </lineage>
</organism>
<dbReference type="EnsemblPlants" id="PGSC0003DMT400095413">
    <property type="protein sequence ID" value="PGSC0003DMT400095413"/>
    <property type="gene ID" value="PGSC0003DMG400044984"/>
</dbReference>
<evidence type="ECO:0000256" key="1">
    <source>
        <dbReference type="SAM" id="MobiDB-lite"/>
    </source>
</evidence>
<dbReference type="Proteomes" id="UP000011115">
    <property type="component" value="Unassembled WGS sequence"/>
</dbReference>
<dbReference type="HOGENOM" id="CLU_2030817_0_0_1"/>
<dbReference type="AlphaFoldDB" id="M1DW91"/>
<reference evidence="2" key="2">
    <citation type="submission" date="2015-06" db="UniProtKB">
        <authorList>
            <consortium name="EnsemblPlants"/>
        </authorList>
    </citation>
    <scope>IDENTIFICATION</scope>
    <source>
        <strain evidence="2">DM1-3 516 R44</strain>
    </source>
</reference>
<reference evidence="3" key="1">
    <citation type="journal article" date="2011" name="Nature">
        <title>Genome sequence and analysis of the tuber crop potato.</title>
        <authorList>
            <consortium name="The Potato Genome Sequencing Consortium"/>
        </authorList>
    </citation>
    <scope>NUCLEOTIDE SEQUENCE [LARGE SCALE GENOMIC DNA]</scope>
    <source>
        <strain evidence="3">cv. DM1-3 516 R44</strain>
    </source>
</reference>
<keyword evidence="3" id="KW-1185">Reference proteome</keyword>
<dbReference type="PaxDb" id="4113-PGSC0003DMT400095413"/>
<feature type="region of interest" description="Disordered" evidence="1">
    <location>
        <begin position="43"/>
        <end position="122"/>
    </location>
</feature>
<evidence type="ECO:0000313" key="2">
    <source>
        <dbReference type="EnsemblPlants" id="PGSC0003DMT400095413"/>
    </source>
</evidence>